<protein>
    <submittedName>
        <fullName evidence="2">YopX protein</fullName>
    </submittedName>
</protein>
<proteinExistence type="predicted"/>
<dbReference type="InterPro" id="IPR023385">
    <property type="entry name" value="YopX-like_C"/>
</dbReference>
<reference evidence="2" key="1">
    <citation type="journal article" date="2021" name="Proc. Natl. Acad. Sci. U.S.A.">
        <title>A Catalog of Tens of Thousands of Viruses from Human Metagenomes Reveals Hidden Associations with Chronic Diseases.</title>
        <authorList>
            <person name="Tisza M.J."/>
            <person name="Buck C.B."/>
        </authorList>
    </citation>
    <scope>NUCLEOTIDE SEQUENCE</scope>
    <source>
        <strain evidence="2">CtYzH9</strain>
    </source>
</reference>
<name>A0A8S5Q4P8_9CAUD</name>
<organism evidence="2">
    <name type="scientific">Myoviridae sp. ctYzH9</name>
    <dbReference type="NCBI Taxonomy" id="2825126"/>
    <lineage>
        <taxon>Viruses</taxon>
        <taxon>Duplodnaviria</taxon>
        <taxon>Heunggongvirae</taxon>
        <taxon>Uroviricota</taxon>
        <taxon>Caudoviricetes</taxon>
    </lineage>
</organism>
<dbReference type="InterPro" id="IPR019096">
    <property type="entry name" value="YopX_protein"/>
</dbReference>
<accession>A0A8S5Q4P8</accession>
<dbReference type="SUPFAM" id="SSF159006">
    <property type="entry name" value="YopX-like"/>
    <property type="match status" value="1"/>
</dbReference>
<dbReference type="InterPro" id="IPR010024">
    <property type="entry name" value="CHP16711"/>
</dbReference>
<dbReference type="Pfam" id="PF09643">
    <property type="entry name" value="YopX"/>
    <property type="match status" value="1"/>
</dbReference>
<dbReference type="NCBIfam" id="TIGR01671">
    <property type="entry name" value="phage_TIGR01671"/>
    <property type="match status" value="1"/>
</dbReference>
<dbReference type="Gene3D" id="2.30.30.290">
    <property type="entry name" value="YopX-like domains"/>
    <property type="match status" value="1"/>
</dbReference>
<feature type="domain" description="YopX protein" evidence="1">
    <location>
        <begin position="7"/>
        <end position="150"/>
    </location>
</feature>
<dbReference type="EMBL" id="BK015574">
    <property type="protein sequence ID" value="DAE13992.1"/>
    <property type="molecule type" value="Genomic_DNA"/>
</dbReference>
<evidence type="ECO:0000259" key="1">
    <source>
        <dbReference type="Pfam" id="PF09643"/>
    </source>
</evidence>
<evidence type="ECO:0000313" key="2">
    <source>
        <dbReference type="EMBL" id="DAE13992.1"/>
    </source>
</evidence>
<sequence length="151" mass="17418">MKREMLFRGKNFQKEWVYGDLIHSYAKDDAAIVYYKDGRRTPTFDAVFFESVGQYTGLTDKIGNKIFEGDILRLTIPDGSTRHFVVEWANEDRTLKPLNGFQHDGNPIRISGWCFNWNGHHLYPTVVDGVPDNERMEIVGNIHDNPDLLQG</sequence>